<keyword evidence="1" id="KW-1133">Transmembrane helix</keyword>
<dbReference type="Proteomes" id="UP000006408">
    <property type="component" value="Unassembled WGS sequence"/>
</dbReference>
<name>C4FH07_9BIFI</name>
<dbReference type="STRING" id="1683.Bang102_003155"/>
<keyword evidence="4" id="KW-1185">Reference proteome</keyword>
<dbReference type="GO" id="GO:0004519">
    <property type="term" value="F:endonuclease activity"/>
    <property type="evidence" value="ECO:0007669"/>
    <property type="project" value="UniProtKB-KW"/>
</dbReference>
<dbReference type="InterPro" id="IPR036691">
    <property type="entry name" value="Endo/exonu/phosph_ase_sf"/>
</dbReference>
<dbReference type="Pfam" id="PF03372">
    <property type="entry name" value="Exo_endo_phos"/>
    <property type="match status" value="1"/>
</dbReference>
<evidence type="ECO:0000313" key="3">
    <source>
        <dbReference type="EMBL" id="EEP20320.1"/>
    </source>
</evidence>
<evidence type="ECO:0000259" key="2">
    <source>
        <dbReference type="Pfam" id="PF03372"/>
    </source>
</evidence>
<dbReference type="GeneID" id="42864572"/>
<reference evidence="3" key="1">
    <citation type="submission" date="2009-04" db="EMBL/GenBank/DDBJ databases">
        <authorList>
            <person name="Weinstock G."/>
            <person name="Sodergren E."/>
            <person name="Clifton S."/>
            <person name="Fulton L."/>
            <person name="Fulton B."/>
            <person name="Courtney L."/>
            <person name="Fronick C."/>
            <person name="Harrison M."/>
            <person name="Strong C."/>
            <person name="Farmer C."/>
            <person name="Delahaunty K."/>
            <person name="Markovic C."/>
            <person name="Hall O."/>
            <person name="Minx P."/>
            <person name="Tomlinson C."/>
            <person name="Mitreva M."/>
            <person name="Nelson J."/>
            <person name="Hou S."/>
            <person name="Wollam A."/>
            <person name="Pepin K.H."/>
            <person name="Johnson M."/>
            <person name="Bhonagiri V."/>
            <person name="Nash W.E."/>
            <person name="Warren W."/>
            <person name="Chinwalla A."/>
            <person name="Mardis E.R."/>
            <person name="Wilson R.K."/>
        </authorList>
    </citation>
    <scope>NUCLEOTIDE SEQUENCE [LARGE SCALE GENOMIC DNA]</scope>
    <source>
        <strain evidence="3">DSM 20098</strain>
    </source>
</reference>
<keyword evidence="1" id="KW-0472">Membrane</keyword>
<dbReference type="AlphaFoldDB" id="C4FH07"/>
<protein>
    <submittedName>
        <fullName evidence="3">Endonuclease/exonuclease/phosphatase family protein</fullName>
    </submittedName>
</protein>
<comment type="caution">
    <text evidence="3">The sequence shown here is derived from an EMBL/GenBank/DDBJ whole genome shotgun (WGS) entry which is preliminary data.</text>
</comment>
<evidence type="ECO:0000256" key="1">
    <source>
        <dbReference type="SAM" id="Phobius"/>
    </source>
</evidence>
<dbReference type="RefSeq" id="WP_003827506.1">
    <property type="nucleotide sequence ID" value="NZ_AP012322.1"/>
</dbReference>
<gene>
    <name evidence="3" type="ORF">BIFANG_03638</name>
</gene>
<feature type="domain" description="Endonuclease/exonuclease/phosphatase" evidence="2">
    <location>
        <begin position="165"/>
        <end position="380"/>
    </location>
</feature>
<keyword evidence="1" id="KW-0812">Transmembrane</keyword>
<dbReference type="eggNOG" id="COG3021">
    <property type="taxonomic scope" value="Bacteria"/>
</dbReference>
<dbReference type="PATRIC" id="fig|518635.7.peg.1465"/>
<evidence type="ECO:0000313" key="4">
    <source>
        <dbReference type="Proteomes" id="UP000006408"/>
    </source>
</evidence>
<keyword evidence="3" id="KW-0378">Hydrolase</keyword>
<dbReference type="SUPFAM" id="SSF56219">
    <property type="entry name" value="DNase I-like"/>
    <property type="match status" value="1"/>
</dbReference>
<feature type="transmembrane region" description="Helical" evidence="1">
    <location>
        <begin position="116"/>
        <end position="137"/>
    </location>
</feature>
<sequence length="391" mass="42330">MTNDTNHDTGNGIRNDCANRAQHDMPATYASSDAIPPDMHNTRGVQGMVGRLAESHRFIIMLRTIMAITLIAMVLRMIPGGFGGRKYVPIVVALMPWFIIPTAAVAIIAFAIRQRALAVICVVCIMVQVCWHWGFIVPTDRLSVRARLAVTQSELDTTDRYARIMTLNAKEGAADADHIVRMVRDEHVEVLALQEVSHGLVQRLRDAGLEATLPYSNVAKWSAHDNGGVNALWSAAPMSDTTGDLIPIESSSIPASSIDFGGVAVRFGSVHPFSPRPSNQGLWSKGLSAIGQLQGSKGKYVLMGDFNAIWDHASFRYLLGARFLDSGERAGSGFHMTYPSNVKLLGVIPMPACSEIDHIVHDRGVIVGDLEARAVAGSDHKALLGTMEITG</sequence>
<feature type="transmembrane region" description="Helical" evidence="1">
    <location>
        <begin position="87"/>
        <end position="110"/>
    </location>
</feature>
<dbReference type="HOGENOM" id="CLU_052333_1_1_11"/>
<accession>C4FH07</accession>
<dbReference type="InterPro" id="IPR005135">
    <property type="entry name" value="Endo/exonuclease/phosphatase"/>
</dbReference>
<feature type="transmembrane region" description="Helical" evidence="1">
    <location>
        <begin position="58"/>
        <end position="75"/>
    </location>
</feature>
<organism evidence="3 4">
    <name type="scientific">Bifidobacterium angulatum DSM 20098 = JCM 7096</name>
    <dbReference type="NCBI Taxonomy" id="518635"/>
    <lineage>
        <taxon>Bacteria</taxon>
        <taxon>Bacillati</taxon>
        <taxon>Actinomycetota</taxon>
        <taxon>Actinomycetes</taxon>
        <taxon>Bifidobacteriales</taxon>
        <taxon>Bifidobacteriaceae</taxon>
        <taxon>Bifidobacterium</taxon>
    </lineage>
</organism>
<keyword evidence="3" id="KW-0255">Endonuclease</keyword>
<keyword evidence="3" id="KW-0540">Nuclease</keyword>
<dbReference type="GO" id="GO:0004527">
    <property type="term" value="F:exonuclease activity"/>
    <property type="evidence" value="ECO:0007669"/>
    <property type="project" value="UniProtKB-KW"/>
</dbReference>
<proteinExistence type="predicted"/>
<dbReference type="Gene3D" id="3.60.10.10">
    <property type="entry name" value="Endonuclease/exonuclease/phosphatase"/>
    <property type="match status" value="1"/>
</dbReference>
<dbReference type="EMBL" id="ABYS02000013">
    <property type="protein sequence ID" value="EEP20320.1"/>
    <property type="molecule type" value="Genomic_DNA"/>
</dbReference>